<reference evidence="2" key="2">
    <citation type="submission" date="2020-06" db="EMBL/GenBank/DDBJ databases">
        <authorList>
            <person name="Sheffer M."/>
        </authorList>
    </citation>
    <scope>NUCLEOTIDE SEQUENCE</scope>
</reference>
<dbReference type="AlphaFoldDB" id="A0A8T0G2P5"/>
<reference evidence="2" key="1">
    <citation type="journal article" date="2020" name="bioRxiv">
        <title>Chromosome-level reference genome of the European wasp spider Argiope bruennichi: a resource for studies on range expansion and evolutionary adaptation.</title>
        <authorList>
            <person name="Sheffer M.M."/>
            <person name="Hoppe A."/>
            <person name="Krehenwinkel H."/>
            <person name="Uhl G."/>
            <person name="Kuss A.W."/>
            <person name="Jensen L."/>
            <person name="Jensen C."/>
            <person name="Gillespie R.G."/>
            <person name="Hoff K.J."/>
            <person name="Prost S."/>
        </authorList>
    </citation>
    <scope>NUCLEOTIDE SEQUENCE</scope>
</reference>
<feature type="region of interest" description="Disordered" evidence="1">
    <location>
        <begin position="39"/>
        <end position="60"/>
    </location>
</feature>
<evidence type="ECO:0000313" key="3">
    <source>
        <dbReference type="Proteomes" id="UP000807504"/>
    </source>
</evidence>
<keyword evidence="3" id="KW-1185">Reference proteome</keyword>
<organism evidence="2 3">
    <name type="scientific">Argiope bruennichi</name>
    <name type="common">Wasp spider</name>
    <name type="synonym">Aranea bruennichi</name>
    <dbReference type="NCBI Taxonomy" id="94029"/>
    <lineage>
        <taxon>Eukaryota</taxon>
        <taxon>Metazoa</taxon>
        <taxon>Ecdysozoa</taxon>
        <taxon>Arthropoda</taxon>
        <taxon>Chelicerata</taxon>
        <taxon>Arachnida</taxon>
        <taxon>Araneae</taxon>
        <taxon>Araneomorphae</taxon>
        <taxon>Entelegynae</taxon>
        <taxon>Araneoidea</taxon>
        <taxon>Araneidae</taxon>
        <taxon>Argiope</taxon>
    </lineage>
</organism>
<protein>
    <submittedName>
        <fullName evidence="2">Uncharacterized protein</fullName>
    </submittedName>
</protein>
<comment type="caution">
    <text evidence="2">The sequence shown here is derived from an EMBL/GenBank/DDBJ whole genome shotgun (WGS) entry which is preliminary data.</text>
</comment>
<proteinExistence type="predicted"/>
<feature type="region of interest" description="Disordered" evidence="1">
    <location>
        <begin position="110"/>
        <end position="129"/>
    </location>
</feature>
<evidence type="ECO:0000313" key="2">
    <source>
        <dbReference type="EMBL" id="KAF8796765.1"/>
    </source>
</evidence>
<dbReference type="Proteomes" id="UP000807504">
    <property type="component" value="Unassembled WGS sequence"/>
</dbReference>
<name>A0A8T0G2P5_ARGBR</name>
<sequence>MSGAHERRVLRSTSRGGRVVDSPASCQSEVPEATVVLTSSLSPSEYGETRAPRTRLDSGAPSALSHWTVAVTWVSSIIKKFSRYGSCISTEELFFKRSFSPLLDTISRNSGCSTENHPERIMNPFQQDF</sequence>
<gene>
    <name evidence="2" type="ORF">HNY73_001106</name>
</gene>
<dbReference type="EMBL" id="JABXBU010000001">
    <property type="protein sequence ID" value="KAF8796765.1"/>
    <property type="molecule type" value="Genomic_DNA"/>
</dbReference>
<accession>A0A8T0G2P5</accession>
<feature type="region of interest" description="Disordered" evidence="1">
    <location>
        <begin position="1"/>
        <end position="26"/>
    </location>
</feature>
<feature type="compositionally biased region" description="Basic and acidic residues" evidence="1">
    <location>
        <begin position="47"/>
        <end position="56"/>
    </location>
</feature>
<evidence type="ECO:0000256" key="1">
    <source>
        <dbReference type="SAM" id="MobiDB-lite"/>
    </source>
</evidence>